<dbReference type="InterPro" id="IPR023210">
    <property type="entry name" value="NADP_OxRdtase_dom"/>
</dbReference>
<dbReference type="PANTHER" id="PTHR43364:SF4">
    <property type="entry name" value="NAD(P)-LINKED OXIDOREDUCTASE SUPERFAMILY PROTEIN"/>
    <property type="match status" value="1"/>
</dbReference>
<dbReference type="CDD" id="cd19094">
    <property type="entry name" value="AKR_Tas-like"/>
    <property type="match status" value="1"/>
</dbReference>
<feature type="domain" description="NADP-dependent oxidoreductase" evidence="5">
    <location>
        <begin position="16"/>
        <end position="341"/>
    </location>
</feature>
<dbReference type="Pfam" id="PF00248">
    <property type="entry name" value="Aldo_ket_red"/>
    <property type="match status" value="1"/>
</dbReference>
<evidence type="ECO:0000259" key="5">
    <source>
        <dbReference type="Pfam" id="PF00248"/>
    </source>
</evidence>
<proteinExistence type="inferred from homology"/>
<organism evidence="6 7">
    <name type="scientific">Roseibium aggregatum</name>
    <dbReference type="NCBI Taxonomy" id="187304"/>
    <lineage>
        <taxon>Bacteria</taxon>
        <taxon>Pseudomonadati</taxon>
        <taxon>Pseudomonadota</taxon>
        <taxon>Alphaproteobacteria</taxon>
        <taxon>Hyphomicrobiales</taxon>
        <taxon>Stappiaceae</taxon>
        <taxon>Roseibium</taxon>
    </lineage>
</organism>
<dbReference type="RefSeq" id="WP_055659957.1">
    <property type="nucleotide sequence ID" value="NZ_CXST01000003.1"/>
</dbReference>
<dbReference type="EMBL" id="CXST01000003">
    <property type="protein sequence ID" value="CTQ46212.1"/>
    <property type="molecule type" value="Genomic_DNA"/>
</dbReference>
<name>A0A0M6Y810_9HYPH</name>
<evidence type="ECO:0000313" key="7">
    <source>
        <dbReference type="Proteomes" id="UP000048926"/>
    </source>
</evidence>
<dbReference type="Gene3D" id="3.20.20.100">
    <property type="entry name" value="NADP-dependent oxidoreductase domain"/>
    <property type="match status" value="1"/>
</dbReference>
<reference evidence="7" key="1">
    <citation type="submission" date="2015-07" db="EMBL/GenBank/DDBJ databases">
        <authorList>
            <person name="Rodrigo-Torres Lidia"/>
            <person name="Arahal R.David."/>
        </authorList>
    </citation>
    <scope>NUCLEOTIDE SEQUENCE [LARGE SCALE GENOMIC DNA]</scope>
    <source>
        <strain evidence="7">CECT 4801</strain>
    </source>
</reference>
<dbReference type="OrthoDB" id="9803483at2"/>
<comment type="similarity">
    <text evidence="3">Belongs to the aldo/keto reductase family. Aldo/keto reductase 2 subfamily.</text>
</comment>
<dbReference type="NCBIfam" id="NF007912">
    <property type="entry name" value="PRK10625.1"/>
    <property type="match status" value="1"/>
</dbReference>
<evidence type="ECO:0000256" key="1">
    <source>
        <dbReference type="ARBA" id="ARBA00022857"/>
    </source>
</evidence>
<dbReference type="FunFam" id="3.20.20.100:FF:000005">
    <property type="entry name" value="NADP(H)-dependent aldo-keto reductase"/>
    <property type="match status" value="1"/>
</dbReference>
<evidence type="ECO:0000313" key="6">
    <source>
        <dbReference type="EMBL" id="CTQ46212.1"/>
    </source>
</evidence>
<sequence>MEKRRLGRTDIQVSALCLGTMTFGEQNSEAEGHAQMDHAVEKGINFFDAAELYPIPPKKETQGRTERIVGTWFKKTGMRDKIVMATKVVGRTDMDWFRENGAKAKLVREEIEFAVDRSLKNLETDYIDLYQIHWPDRNVGGFGSNPTRWADVEPAPDENSIQSTLEILGDLVKAGKIRHVGVSNESAWGTMRYVAASEMYDVPRVVSIQNAYSLVNRTFETGLAEVARREDVGLLGYSALAQGYLTGKYRNGALPAGARKTLFNRLQRYEHPRAIEAVDAYLDLAQEAGLDPSQMALAFAMSRSFMSSVILGATTIEQLDTDIGAADVTLSADVLEKIDALHQEFGNPAP</sequence>
<accession>A0A0M6Y810</accession>
<protein>
    <recommendedName>
        <fullName evidence="4">Protein tas</fullName>
    </recommendedName>
</protein>
<evidence type="ECO:0000256" key="3">
    <source>
        <dbReference type="ARBA" id="ARBA00038157"/>
    </source>
</evidence>
<keyword evidence="7" id="KW-1185">Reference proteome</keyword>
<dbReference type="Proteomes" id="UP000048926">
    <property type="component" value="Unassembled WGS sequence"/>
</dbReference>
<keyword evidence="2 6" id="KW-0560">Oxidoreductase</keyword>
<keyword evidence="1" id="KW-0521">NADP</keyword>
<dbReference type="InterPro" id="IPR050523">
    <property type="entry name" value="AKR_Detox_Biosynth"/>
</dbReference>
<dbReference type="InterPro" id="IPR036812">
    <property type="entry name" value="NAD(P)_OxRdtase_dom_sf"/>
</dbReference>
<evidence type="ECO:0000256" key="2">
    <source>
        <dbReference type="ARBA" id="ARBA00023002"/>
    </source>
</evidence>
<evidence type="ECO:0000256" key="4">
    <source>
        <dbReference type="ARBA" id="ARBA00070119"/>
    </source>
</evidence>
<dbReference type="AlphaFoldDB" id="A0A0M6Y810"/>
<dbReference type="SUPFAM" id="SSF51430">
    <property type="entry name" value="NAD(P)-linked oxidoreductase"/>
    <property type="match status" value="1"/>
</dbReference>
<dbReference type="GO" id="GO:0016491">
    <property type="term" value="F:oxidoreductase activity"/>
    <property type="evidence" value="ECO:0007669"/>
    <property type="project" value="UniProtKB-KW"/>
</dbReference>
<gene>
    <name evidence="6" type="primary">gpr_3</name>
    <name evidence="6" type="ORF">LAL4801_04669</name>
</gene>
<dbReference type="PANTHER" id="PTHR43364">
    <property type="entry name" value="NADH-SPECIFIC METHYLGLYOXAL REDUCTASE-RELATED"/>
    <property type="match status" value="1"/>
</dbReference>
<dbReference type="STRING" id="187304.B0E33_13545"/>